<dbReference type="OrthoDB" id="3513679at2759"/>
<proteinExistence type="predicted"/>
<reference evidence="1 2" key="1">
    <citation type="submission" date="2020-05" db="EMBL/GenBank/DDBJ databases">
        <title>Identification and distribution of gene clusters putatively required for synthesis of sphingolipid metabolism inhibitors in phylogenetically diverse species of the filamentous fungus Fusarium.</title>
        <authorList>
            <person name="Kim H.-S."/>
            <person name="Busman M."/>
            <person name="Brown D.W."/>
            <person name="Divon H."/>
            <person name="Uhlig S."/>
            <person name="Proctor R.H."/>
        </authorList>
    </citation>
    <scope>NUCLEOTIDE SEQUENCE [LARGE SCALE GENOMIC DNA]</scope>
    <source>
        <strain evidence="1 2">NRRL 20693</strain>
    </source>
</reference>
<comment type="caution">
    <text evidence="1">The sequence shown here is derived from an EMBL/GenBank/DDBJ whole genome shotgun (WGS) entry which is preliminary data.</text>
</comment>
<keyword evidence="2" id="KW-1185">Reference proteome</keyword>
<dbReference type="Proteomes" id="UP000567885">
    <property type="component" value="Unassembled WGS sequence"/>
</dbReference>
<evidence type="ECO:0000313" key="1">
    <source>
        <dbReference type="EMBL" id="KAF5675194.1"/>
    </source>
</evidence>
<dbReference type="EMBL" id="JAAGWQ010000043">
    <property type="protein sequence ID" value="KAF5675194.1"/>
    <property type="molecule type" value="Genomic_DNA"/>
</dbReference>
<organism evidence="1 2">
    <name type="scientific">Fusarium heterosporum</name>
    <dbReference type="NCBI Taxonomy" id="42747"/>
    <lineage>
        <taxon>Eukaryota</taxon>
        <taxon>Fungi</taxon>
        <taxon>Dikarya</taxon>
        <taxon>Ascomycota</taxon>
        <taxon>Pezizomycotina</taxon>
        <taxon>Sordariomycetes</taxon>
        <taxon>Hypocreomycetidae</taxon>
        <taxon>Hypocreales</taxon>
        <taxon>Nectriaceae</taxon>
        <taxon>Fusarium</taxon>
        <taxon>Fusarium heterosporum species complex</taxon>
    </lineage>
</organism>
<gene>
    <name evidence="1" type="ORF">FHETE_2613</name>
</gene>
<protein>
    <submittedName>
        <fullName evidence="1">Uncharacterized protein</fullName>
    </submittedName>
</protein>
<evidence type="ECO:0000313" key="2">
    <source>
        <dbReference type="Proteomes" id="UP000567885"/>
    </source>
</evidence>
<name>A0A8H5TU19_FUSHE</name>
<accession>A0A8H5TU19</accession>
<sequence length="178" mass="20530">MWTNGERLLGWALHHWLYLKWYKPYRNDIEHDQFIAKIFYPCQPPADTPLVSLLALANGLHGRICEQVISYQKEVENLPVDPRYQYDDEPLLYFRDQTFCILQPLFQAVTIILMEKDFDITITDMGKLPVIISLTGQEEGLSAKLSFESIKNHITNFVSETAVQVPLAIAIDFLLAQS</sequence>
<dbReference type="AlphaFoldDB" id="A0A8H5TU19"/>